<comment type="caution">
    <text evidence="1">The sequence shown here is derived from an EMBL/GenBank/DDBJ whole genome shotgun (WGS) entry which is preliminary data.</text>
</comment>
<organism evidence="1 2">
    <name type="scientific">Candidatus Blautia merdigallinarum</name>
    <dbReference type="NCBI Taxonomy" id="2838495"/>
    <lineage>
        <taxon>Bacteria</taxon>
        <taxon>Bacillati</taxon>
        <taxon>Bacillota</taxon>
        <taxon>Clostridia</taxon>
        <taxon>Lachnospirales</taxon>
        <taxon>Lachnospiraceae</taxon>
        <taxon>Blautia</taxon>
    </lineage>
</organism>
<reference evidence="1" key="2">
    <citation type="submission" date="2021-04" db="EMBL/GenBank/DDBJ databases">
        <authorList>
            <person name="Gilroy R."/>
        </authorList>
    </citation>
    <scope>NUCLEOTIDE SEQUENCE</scope>
    <source>
        <strain evidence="1">ChiSxjej6B18-287</strain>
    </source>
</reference>
<dbReference type="AlphaFoldDB" id="A0A9D2N4V4"/>
<sequence>MEEYREDREQYYLAMMKEISEHKDFGRKNPVDIGTECGYTEEDVLDMIHMLQQKKEKGEIYTGTSSDKTGYFLVWKEQKAYIVAVEMQDWKAEVIKELKAFERKDKFDIKDHIFVRTAGNEKKTVLWENLDTGEKKRLLTDESIRNLIILDYGILILMETEMLVWDGDKILTEKKYTDSMLRISEVIQAGDSIYFYYAKNSYIYTIDKLLKSEINKYYVMTDVITGSSEKRKIQEIGNDRNRIFGYWSVAKNSYYPSTTYRDYPLKTTAMEGKEFAFKR</sequence>
<feature type="non-terminal residue" evidence="1">
    <location>
        <position position="279"/>
    </location>
</feature>
<evidence type="ECO:0000313" key="1">
    <source>
        <dbReference type="EMBL" id="HJC10637.1"/>
    </source>
</evidence>
<reference evidence="1" key="1">
    <citation type="journal article" date="2021" name="PeerJ">
        <title>Extensive microbial diversity within the chicken gut microbiome revealed by metagenomics and culture.</title>
        <authorList>
            <person name="Gilroy R."/>
            <person name="Ravi A."/>
            <person name="Getino M."/>
            <person name="Pursley I."/>
            <person name="Horton D.L."/>
            <person name="Alikhan N.F."/>
            <person name="Baker D."/>
            <person name="Gharbi K."/>
            <person name="Hall N."/>
            <person name="Watson M."/>
            <person name="Adriaenssens E.M."/>
            <person name="Foster-Nyarko E."/>
            <person name="Jarju S."/>
            <person name="Secka A."/>
            <person name="Antonio M."/>
            <person name="Oren A."/>
            <person name="Chaudhuri R.R."/>
            <person name="La Ragione R."/>
            <person name="Hildebrand F."/>
            <person name="Pallen M.J."/>
        </authorList>
    </citation>
    <scope>NUCLEOTIDE SEQUENCE</scope>
    <source>
        <strain evidence="1">ChiSxjej6B18-287</strain>
    </source>
</reference>
<dbReference type="EMBL" id="DWWV01000095">
    <property type="protein sequence ID" value="HJC10637.1"/>
    <property type="molecule type" value="Genomic_DNA"/>
</dbReference>
<gene>
    <name evidence="1" type="ORF">H9935_07440</name>
</gene>
<proteinExistence type="predicted"/>
<dbReference type="Proteomes" id="UP000823893">
    <property type="component" value="Unassembled WGS sequence"/>
</dbReference>
<accession>A0A9D2N4V4</accession>
<evidence type="ECO:0000313" key="2">
    <source>
        <dbReference type="Proteomes" id="UP000823893"/>
    </source>
</evidence>
<protein>
    <submittedName>
        <fullName evidence="1">Uncharacterized protein</fullName>
    </submittedName>
</protein>
<name>A0A9D2N4V4_9FIRM</name>